<feature type="transmembrane region" description="Helical" evidence="1">
    <location>
        <begin position="288"/>
        <end position="310"/>
    </location>
</feature>
<sequence>MDGLISWLQSLPDTEVLVAGRYLVIMAIVVLYGGEYLTSRSRFLQQNNIPASVTGGLLCSIVLALLSYQGWLNLSFDLELRNLLLLIFFSTIGLTARFSALLAGGQAIVLLVMLCTALILLQNAVGISLSMLLGEGPVLGLFAGSISLIGGHGTAIAWGEVARAHGFEGAAEFGIAAATLGLILGGLVGGPVAGSLIRRHRLRAPETEEEALPVAQSIPHRPATAEDFIGTILALGLCLAVGDGVNQLFSGGNINLPGFLTAMMVGVLIANLPQRVKTGLRLQLNPRAINIAGSVSLQLFLTMSLMSMSLLSLSGVIGALALIMFAQTLVAVLLAAFVVYRVMGKDYDAAVITGGFLGIGLGATPVALANMAAISDEHGPSVKALLVVPLVGAFFIDLVNAAVIQFILDLPLFN</sequence>
<gene>
    <name evidence="1 3" type="primary">gltS</name>
    <name evidence="3" type="ORF">D0544_02420</name>
</gene>
<keyword evidence="1" id="KW-0812">Transmembrane</keyword>
<feature type="transmembrane region" description="Helical" evidence="1">
    <location>
        <begin position="139"/>
        <end position="161"/>
    </location>
</feature>
<dbReference type="PANTHER" id="PTHR36178">
    <property type="entry name" value="SLR0625 PROTEIN"/>
    <property type="match status" value="1"/>
</dbReference>
<keyword evidence="1" id="KW-1133">Transmembrane helix</keyword>
<keyword evidence="1" id="KW-0029">Amino-acid transport</keyword>
<feature type="transmembrane region" description="Helical" evidence="1">
    <location>
        <begin position="316"/>
        <end position="339"/>
    </location>
</feature>
<reference evidence="3 4" key="1">
    <citation type="submission" date="2018-08" db="EMBL/GenBank/DDBJ databases">
        <authorList>
            <person name="Khan S.A."/>
        </authorList>
    </citation>
    <scope>NUCLEOTIDE SEQUENCE [LARGE SCALE GENOMIC DNA]</scope>
    <source>
        <strain evidence="3 4">GTF-13</strain>
    </source>
</reference>
<comment type="caution">
    <text evidence="3">The sequence shown here is derived from an EMBL/GenBank/DDBJ whole genome shotgun (WGS) entry which is preliminary data.</text>
</comment>
<evidence type="ECO:0000313" key="3">
    <source>
        <dbReference type="EMBL" id="RRJ83994.1"/>
    </source>
</evidence>
<dbReference type="Proteomes" id="UP000280792">
    <property type="component" value="Unassembled WGS sequence"/>
</dbReference>
<proteinExistence type="inferred from homology"/>
<dbReference type="NCBIfam" id="TIGR00210">
    <property type="entry name" value="gltS"/>
    <property type="match status" value="1"/>
</dbReference>
<feature type="transmembrane region" description="Helical" evidence="1">
    <location>
        <begin position="351"/>
        <end position="374"/>
    </location>
</feature>
<feature type="transmembrane region" description="Helical" evidence="1">
    <location>
        <begin position="83"/>
        <end position="103"/>
    </location>
</feature>
<keyword evidence="1" id="KW-0915">Sodium</keyword>
<keyword evidence="1" id="KW-0769">Symport</keyword>
<dbReference type="GO" id="GO:0005886">
    <property type="term" value="C:plasma membrane"/>
    <property type="evidence" value="ECO:0007669"/>
    <property type="project" value="UniProtKB-SubCell"/>
</dbReference>
<keyword evidence="1" id="KW-1003">Cell membrane</keyword>
<dbReference type="GO" id="GO:0015501">
    <property type="term" value="F:glutamate:sodium symporter activity"/>
    <property type="evidence" value="ECO:0007669"/>
    <property type="project" value="UniProtKB-UniRule"/>
</dbReference>
<keyword evidence="1" id="KW-0472">Membrane</keyword>
<feature type="transmembrane region" description="Helical" evidence="1">
    <location>
        <begin position="254"/>
        <end position="272"/>
    </location>
</feature>
<keyword evidence="4" id="KW-1185">Reference proteome</keyword>
<comment type="subcellular location">
    <subcellularLocation>
        <location evidence="1">Cell inner membrane</location>
        <topology evidence="1">Multi-pass membrane protein</topology>
    </subcellularLocation>
</comment>
<organism evidence="3 4">
    <name type="scientific">Aestuariirhabdus litorea</name>
    <dbReference type="NCBI Taxonomy" id="2528527"/>
    <lineage>
        <taxon>Bacteria</taxon>
        <taxon>Pseudomonadati</taxon>
        <taxon>Pseudomonadota</taxon>
        <taxon>Gammaproteobacteria</taxon>
        <taxon>Oceanospirillales</taxon>
        <taxon>Aestuariirhabdaceae</taxon>
        <taxon>Aestuariirhabdus</taxon>
    </lineage>
</organism>
<dbReference type="GO" id="GO:0015813">
    <property type="term" value="P:L-glutamate transmembrane transport"/>
    <property type="evidence" value="ECO:0007669"/>
    <property type="project" value="UniProtKB-UniRule"/>
</dbReference>
<evidence type="ECO:0000256" key="2">
    <source>
        <dbReference type="NCBIfam" id="TIGR00210"/>
    </source>
</evidence>
<dbReference type="RefSeq" id="WP_125014420.1">
    <property type="nucleotide sequence ID" value="NZ_QWEZ01000001.1"/>
</dbReference>
<comment type="similarity">
    <text evidence="1">Belongs to the glutamate:Na(+) symporter (ESS) (TC 2.A.27) family.</text>
</comment>
<reference evidence="3 4" key="2">
    <citation type="submission" date="2018-12" db="EMBL/GenBank/DDBJ databases">
        <title>Simiduia agarivorans gen. nov., sp. nov., a marine, agarolytic bacterium isolated from shallow coastal water from Keelung, Taiwan.</title>
        <authorList>
            <person name="Shieh W.Y."/>
        </authorList>
    </citation>
    <scope>NUCLEOTIDE SEQUENCE [LARGE SCALE GENOMIC DNA]</scope>
    <source>
        <strain evidence="3 4">GTF-13</strain>
    </source>
</reference>
<evidence type="ECO:0000313" key="4">
    <source>
        <dbReference type="Proteomes" id="UP000280792"/>
    </source>
</evidence>
<feature type="transmembrane region" description="Helical" evidence="1">
    <location>
        <begin position="110"/>
        <end position="133"/>
    </location>
</feature>
<dbReference type="AlphaFoldDB" id="A0A3P3VNJ4"/>
<feature type="transmembrane region" description="Helical" evidence="1">
    <location>
        <begin position="20"/>
        <end position="37"/>
    </location>
</feature>
<keyword evidence="1" id="KW-0813">Transport</keyword>
<dbReference type="EMBL" id="QWEZ01000001">
    <property type="protein sequence ID" value="RRJ83994.1"/>
    <property type="molecule type" value="Genomic_DNA"/>
</dbReference>
<comment type="function">
    <text evidence="1">Catalyzes the sodium-dependent transport of glutamate.</text>
</comment>
<feature type="transmembrane region" description="Helical" evidence="1">
    <location>
        <begin position="173"/>
        <end position="197"/>
    </location>
</feature>
<keyword evidence="1" id="KW-0997">Cell inner membrane</keyword>
<feature type="transmembrane region" description="Helical" evidence="1">
    <location>
        <begin position="386"/>
        <end position="408"/>
    </location>
</feature>
<keyword evidence="1" id="KW-0739">Sodium transport</keyword>
<dbReference type="Pfam" id="PF03616">
    <property type="entry name" value="Glt_symporter"/>
    <property type="match status" value="1"/>
</dbReference>
<dbReference type="HAMAP" id="MF_02062">
    <property type="entry name" value="GltS"/>
    <property type="match status" value="1"/>
</dbReference>
<protein>
    <recommendedName>
        <fullName evidence="1 2">Sodium/glutamate symporter</fullName>
    </recommendedName>
</protein>
<accession>A0A3P3VNJ4</accession>
<dbReference type="InterPro" id="IPR004445">
    <property type="entry name" value="GltS"/>
</dbReference>
<feature type="transmembrane region" description="Helical" evidence="1">
    <location>
        <begin position="49"/>
        <end position="71"/>
    </location>
</feature>
<name>A0A3P3VNJ4_9GAMM</name>
<evidence type="ECO:0000256" key="1">
    <source>
        <dbReference type="HAMAP-Rule" id="MF_02062"/>
    </source>
</evidence>
<dbReference type="PANTHER" id="PTHR36178:SF1">
    <property type="entry name" value="SODIUM_GLUTAMATE SYMPORTER"/>
    <property type="match status" value="1"/>
</dbReference>
<keyword evidence="1" id="KW-0406">Ion transport</keyword>